<dbReference type="SUPFAM" id="SSF55307">
    <property type="entry name" value="Tubulin C-terminal domain-like"/>
    <property type="match status" value="1"/>
</dbReference>
<dbReference type="OrthoDB" id="10261556at2759"/>
<evidence type="ECO:0000256" key="3">
    <source>
        <dbReference type="ARBA" id="ARBA00022741"/>
    </source>
</evidence>
<keyword evidence="4" id="KW-0342">GTP-binding</keyword>
<keyword evidence="2" id="KW-0493">Microtubule</keyword>
<reference evidence="5 6" key="1">
    <citation type="submission" date="2020-10" db="EMBL/GenBank/DDBJ databases">
        <title>The Coptis chinensis genome and diversification of protoberbering-type alkaloids.</title>
        <authorList>
            <person name="Wang B."/>
            <person name="Shu S."/>
            <person name="Song C."/>
            <person name="Liu Y."/>
        </authorList>
    </citation>
    <scope>NUCLEOTIDE SEQUENCE [LARGE SCALE GENOMIC DNA]</scope>
    <source>
        <strain evidence="5">HL-2020</strain>
        <tissue evidence="5">Leaf</tissue>
    </source>
</reference>
<sequence length="83" mass="9512">MGSHGSLCGMKQYPKARIFILWIAVSTNSPRVQKDVMESLCLQNPLILRSSFNQPNIYYEGEGMNEMEFTEAECNMNDLVLDY</sequence>
<name>A0A835HMX5_9MAGN</name>
<evidence type="ECO:0000256" key="1">
    <source>
        <dbReference type="ARBA" id="ARBA00009636"/>
    </source>
</evidence>
<gene>
    <name evidence="5" type="ORF">IFM89_027077</name>
</gene>
<accession>A0A835HMX5</accession>
<evidence type="ECO:0000256" key="2">
    <source>
        <dbReference type="ARBA" id="ARBA00022701"/>
    </source>
</evidence>
<evidence type="ECO:0000256" key="4">
    <source>
        <dbReference type="ARBA" id="ARBA00023134"/>
    </source>
</evidence>
<comment type="similarity">
    <text evidence="1">Belongs to the tubulin family.</text>
</comment>
<comment type="caution">
    <text evidence="5">The sequence shown here is derived from an EMBL/GenBank/DDBJ whole genome shotgun (WGS) entry which is preliminary data.</text>
</comment>
<dbReference type="EMBL" id="JADFTS010000006">
    <property type="protein sequence ID" value="KAF9602370.1"/>
    <property type="molecule type" value="Genomic_DNA"/>
</dbReference>
<dbReference type="AlphaFoldDB" id="A0A835HMX5"/>
<dbReference type="InterPro" id="IPR023123">
    <property type="entry name" value="Tubulin_C"/>
</dbReference>
<evidence type="ECO:0000313" key="5">
    <source>
        <dbReference type="EMBL" id="KAF9602370.1"/>
    </source>
</evidence>
<keyword evidence="6" id="KW-1185">Reference proteome</keyword>
<keyword evidence="3" id="KW-0547">Nucleotide-binding</keyword>
<dbReference type="GO" id="GO:0005874">
    <property type="term" value="C:microtubule"/>
    <property type="evidence" value="ECO:0007669"/>
    <property type="project" value="UniProtKB-KW"/>
</dbReference>
<evidence type="ECO:0000313" key="6">
    <source>
        <dbReference type="Proteomes" id="UP000631114"/>
    </source>
</evidence>
<protein>
    <submittedName>
        <fullName evidence="5">Uncharacterized protein</fullName>
    </submittedName>
</protein>
<dbReference type="GO" id="GO:0005525">
    <property type="term" value="F:GTP binding"/>
    <property type="evidence" value="ECO:0007669"/>
    <property type="project" value="UniProtKB-KW"/>
</dbReference>
<organism evidence="5 6">
    <name type="scientific">Coptis chinensis</name>
    <dbReference type="NCBI Taxonomy" id="261450"/>
    <lineage>
        <taxon>Eukaryota</taxon>
        <taxon>Viridiplantae</taxon>
        <taxon>Streptophyta</taxon>
        <taxon>Embryophyta</taxon>
        <taxon>Tracheophyta</taxon>
        <taxon>Spermatophyta</taxon>
        <taxon>Magnoliopsida</taxon>
        <taxon>Ranunculales</taxon>
        <taxon>Ranunculaceae</taxon>
        <taxon>Coptidoideae</taxon>
        <taxon>Coptis</taxon>
    </lineage>
</organism>
<proteinExistence type="inferred from homology"/>
<dbReference type="Gene3D" id="1.10.287.600">
    <property type="entry name" value="Helix hairpin bin"/>
    <property type="match status" value="1"/>
</dbReference>
<dbReference type="Proteomes" id="UP000631114">
    <property type="component" value="Unassembled WGS sequence"/>
</dbReference>
<dbReference type="InterPro" id="IPR008280">
    <property type="entry name" value="Tub_FtsZ_C"/>
</dbReference>